<protein>
    <submittedName>
        <fullName evidence="1">Uncharacterized protein</fullName>
    </submittedName>
</protein>
<organism evidence="1 2">
    <name type="scientific">Qipengyuania algicida</name>
    <dbReference type="NCBI Taxonomy" id="1836209"/>
    <lineage>
        <taxon>Bacteria</taxon>
        <taxon>Pseudomonadati</taxon>
        <taxon>Pseudomonadota</taxon>
        <taxon>Alphaproteobacteria</taxon>
        <taxon>Sphingomonadales</taxon>
        <taxon>Erythrobacteraceae</taxon>
        <taxon>Qipengyuania</taxon>
    </lineage>
</organism>
<evidence type="ECO:0000313" key="2">
    <source>
        <dbReference type="Proteomes" id="UP000439780"/>
    </source>
</evidence>
<gene>
    <name evidence="1" type="ORF">GRI58_12505</name>
</gene>
<sequence length="182" mass="19284">MLETFSSFDAERSDREAGLVIEKERSVGMAKKTGRFGCNDGSRCVGDVVSVNAARDSASKATLSQYRLSTDTLSRVIAATHDAKAHCVPMHSDFSPATQSASIASLTLRVKGMPQVPALLAKHGLSPFAYVVATLAEMQNAMAAQMHGSPLVAKIVGAPNDANKAFYAQLEAAIRKLMALSQ</sequence>
<accession>A0A845AJP7</accession>
<reference evidence="1 2" key="1">
    <citation type="submission" date="2019-12" db="EMBL/GenBank/DDBJ databases">
        <title>Genomic-based taxomic classification of the family Erythrobacteraceae.</title>
        <authorList>
            <person name="Xu L."/>
        </authorList>
    </citation>
    <scope>NUCLEOTIDE SEQUENCE [LARGE SCALE GENOMIC DNA]</scope>
    <source>
        <strain evidence="1 2">KEMB 9005-328</strain>
    </source>
</reference>
<keyword evidence="2" id="KW-1185">Reference proteome</keyword>
<dbReference type="RefSeq" id="WP_160753940.1">
    <property type="nucleotide sequence ID" value="NZ_WTYA01000010.1"/>
</dbReference>
<dbReference type="Proteomes" id="UP000439780">
    <property type="component" value="Unassembled WGS sequence"/>
</dbReference>
<evidence type="ECO:0000313" key="1">
    <source>
        <dbReference type="EMBL" id="MXP29637.1"/>
    </source>
</evidence>
<dbReference type="EMBL" id="WTYA01000010">
    <property type="protein sequence ID" value="MXP29637.1"/>
    <property type="molecule type" value="Genomic_DNA"/>
</dbReference>
<name>A0A845AJP7_9SPHN</name>
<comment type="caution">
    <text evidence="1">The sequence shown here is derived from an EMBL/GenBank/DDBJ whole genome shotgun (WGS) entry which is preliminary data.</text>
</comment>
<dbReference type="AlphaFoldDB" id="A0A845AJP7"/>
<proteinExistence type="predicted"/>